<feature type="region of interest" description="Disordered" evidence="2">
    <location>
        <begin position="422"/>
        <end position="445"/>
    </location>
</feature>
<feature type="repeat" description="ARM" evidence="1">
    <location>
        <begin position="89"/>
        <end position="131"/>
    </location>
</feature>
<feature type="repeat" description="ARM" evidence="1">
    <location>
        <begin position="131"/>
        <end position="173"/>
    </location>
</feature>
<evidence type="ECO:0000256" key="2">
    <source>
        <dbReference type="SAM" id="MobiDB-lite"/>
    </source>
</evidence>
<dbReference type="SUPFAM" id="SSF48371">
    <property type="entry name" value="ARM repeat"/>
    <property type="match status" value="1"/>
</dbReference>
<name>A0A812MYL7_9DINO</name>
<organism evidence="3 4">
    <name type="scientific">Symbiodinium natans</name>
    <dbReference type="NCBI Taxonomy" id="878477"/>
    <lineage>
        <taxon>Eukaryota</taxon>
        <taxon>Sar</taxon>
        <taxon>Alveolata</taxon>
        <taxon>Dinophyceae</taxon>
        <taxon>Suessiales</taxon>
        <taxon>Symbiodiniaceae</taxon>
        <taxon>Symbiodinium</taxon>
    </lineage>
</organism>
<protein>
    <submittedName>
        <fullName evidence="3">PUB4 protein</fullName>
    </submittedName>
</protein>
<proteinExistence type="predicted"/>
<evidence type="ECO:0000313" key="3">
    <source>
        <dbReference type="EMBL" id="CAE7289446.1"/>
    </source>
</evidence>
<dbReference type="PROSITE" id="PS50176">
    <property type="entry name" value="ARM_REPEAT"/>
    <property type="match status" value="5"/>
</dbReference>
<dbReference type="Gene3D" id="1.25.10.10">
    <property type="entry name" value="Leucine-rich Repeat Variant"/>
    <property type="match status" value="3"/>
</dbReference>
<sequence length="615" mass="64230">MDDEIRKAIEVLTNLEASHTEKQDAAVGLANLANENDQNRVAIAAAGGIPALVALVTSSSKASKIQAASALGSLAFGNSQNKMAVAAAGGIPPLVAMVTNGSDSTKERAVAALVTLATDNAQNQVTIAAEGAIPPIVALVTNGSSSVKREAAHALTTLASDNAQNKVSIAAEGGIPPLVALVKHGSRIAKLEAAKALRNLSDENKQNCAAIAAAGGVPPLAALMTPASAASQTASAASQTATRALINMAVLDNQCCAAMASSAEVRAAIEGVAKDGTPENRDWAERLARELDSANDPVPKITGGLSVEKLKAEIQTLETGKEDQKAKGAEQLGNWAALSDENRVAITREGGAEALVGLVVTGSDDAKWHSARALRHLSNNDKAKKAIVKAGGIATLEVVVRHGKGQLKDAADEALKLLSQKDVESGSTPATKSADAKSVPAEAASAIPSGEGTRVAMFSARFDGGPVEKKFRKVFDILRDRKYDILMVAADAGDSFADLTTKYLGRLHSESGTMLAVCTKNYGEMTSSAYSAHEELKFALDYKRFVTVLPLRVEDTYPPEPPCGPEHAYDKDKLAQGYILSVFKPGIVFLDCRNKSELEIATEIAANLRRRMVTK</sequence>
<accession>A0A812MYL7</accession>
<dbReference type="InterPro" id="IPR016024">
    <property type="entry name" value="ARM-type_fold"/>
</dbReference>
<dbReference type="PANTHER" id="PTHR23315:SF7">
    <property type="entry name" value="U-BOX DOMAIN-CONTAINING PROTEIN 4"/>
    <property type="match status" value="1"/>
</dbReference>
<reference evidence="3" key="1">
    <citation type="submission" date="2021-02" db="EMBL/GenBank/DDBJ databases">
        <authorList>
            <person name="Dougan E. K."/>
            <person name="Rhodes N."/>
            <person name="Thang M."/>
            <person name="Chan C."/>
        </authorList>
    </citation>
    <scope>NUCLEOTIDE SEQUENCE</scope>
</reference>
<feature type="repeat" description="ARM" evidence="1">
    <location>
        <begin position="173"/>
        <end position="215"/>
    </location>
</feature>
<feature type="repeat" description="ARM" evidence="1">
    <location>
        <begin position="47"/>
        <end position="89"/>
    </location>
</feature>
<dbReference type="Pfam" id="PF00514">
    <property type="entry name" value="Arm"/>
    <property type="match status" value="4"/>
</dbReference>
<dbReference type="InterPro" id="IPR011989">
    <property type="entry name" value="ARM-like"/>
</dbReference>
<comment type="caution">
    <text evidence="3">The sequence shown here is derived from an EMBL/GenBank/DDBJ whole genome shotgun (WGS) entry which is preliminary data.</text>
</comment>
<evidence type="ECO:0000313" key="4">
    <source>
        <dbReference type="Proteomes" id="UP000604046"/>
    </source>
</evidence>
<keyword evidence="4" id="KW-1185">Reference proteome</keyword>
<evidence type="ECO:0000256" key="1">
    <source>
        <dbReference type="PROSITE-ProRule" id="PRU00259"/>
    </source>
</evidence>
<dbReference type="SMART" id="SM00185">
    <property type="entry name" value="ARM"/>
    <property type="match status" value="7"/>
</dbReference>
<dbReference type="AlphaFoldDB" id="A0A812MYL7"/>
<dbReference type="InterPro" id="IPR000225">
    <property type="entry name" value="Armadillo"/>
</dbReference>
<dbReference type="OrthoDB" id="7537227at2759"/>
<gene>
    <name evidence="3" type="primary">PUB4</name>
    <name evidence="3" type="ORF">SNAT2548_LOCUS15280</name>
</gene>
<feature type="repeat" description="ARM" evidence="1">
    <location>
        <begin position="350"/>
        <end position="392"/>
    </location>
</feature>
<dbReference type="Proteomes" id="UP000604046">
    <property type="component" value="Unassembled WGS sequence"/>
</dbReference>
<dbReference type="PANTHER" id="PTHR23315">
    <property type="entry name" value="U BOX DOMAIN-CONTAINING"/>
    <property type="match status" value="1"/>
</dbReference>
<dbReference type="EMBL" id="CAJNDS010001924">
    <property type="protein sequence ID" value="CAE7289446.1"/>
    <property type="molecule type" value="Genomic_DNA"/>
</dbReference>